<keyword evidence="3" id="KW-1185">Reference proteome</keyword>
<feature type="transmembrane region" description="Helical" evidence="1">
    <location>
        <begin position="71"/>
        <end position="92"/>
    </location>
</feature>
<organism evidence="2 3">
    <name type="scientific">Mycetocola lacteus</name>
    <dbReference type="NCBI Taxonomy" id="76637"/>
    <lineage>
        <taxon>Bacteria</taxon>
        <taxon>Bacillati</taxon>
        <taxon>Actinomycetota</taxon>
        <taxon>Actinomycetes</taxon>
        <taxon>Micrococcales</taxon>
        <taxon>Microbacteriaceae</taxon>
        <taxon>Mycetocola</taxon>
    </lineage>
</organism>
<feature type="transmembrane region" description="Helical" evidence="1">
    <location>
        <begin position="6"/>
        <end position="25"/>
    </location>
</feature>
<comment type="caution">
    <text evidence="2">The sequence shown here is derived from an EMBL/GenBank/DDBJ whole genome shotgun (WGS) entry which is preliminary data.</text>
</comment>
<dbReference type="AlphaFoldDB" id="A0A3L7AQG8"/>
<evidence type="ECO:0000256" key="1">
    <source>
        <dbReference type="SAM" id="Phobius"/>
    </source>
</evidence>
<protein>
    <submittedName>
        <fullName evidence="2">Uncharacterized protein</fullName>
    </submittedName>
</protein>
<name>A0A3L7AQG8_9MICO</name>
<reference evidence="2 3" key="1">
    <citation type="submission" date="2018-10" db="EMBL/GenBank/DDBJ databases">
        <authorList>
            <person name="Li J."/>
        </authorList>
    </citation>
    <scope>NUCLEOTIDE SEQUENCE [LARGE SCALE GENOMIC DNA]</scope>
    <source>
        <strain evidence="2 3">JCM 11654</strain>
    </source>
</reference>
<keyword evidence="1" id="KW-0472">Membrane</keyword>
<accession>A0A3L7AQG8</accession>
<keyword evidence="1" id="KW-0812">Transmembrane</keyword>
<evidence type="ECO:0000313" key="2">
    <source>
        <dbReference type="EMBL" id="RLP82729.1"/>
    </source>
</evidence>
<feature type="transmembrane region" description="Helical" evidence="1">
    <location>
        <begin position="34"/>
        <end position="59"/>
    </location>
</feature>
<feature type="transmembrane region" description="Helical" evidence="1">
    <location>
        <begin position="130"/>
        <end position="151"/>
    </location>
</feature>
<gene>
    <name evidence="2" type="ORF">D9V34_05590</name>
</gene>
<proteinExistence type="predicted"/>
<dbReference type="Proteomes" id="UP000269438">
    <property type="component" value="Unassembled WGS sequence"/>
</dbReference>
<keyword evidence="1" id="KW-1133">Transmembrane helix</keyword>
<sequence>MDVVPFILTLIGGWLLGVAFVNWTLRMQPVRRGVIVHVGVAAVATAVMIVGVEGGGALIRALPEVLRGPVVMGQLALIPAICWTLLGVLSRVTSLARRPSRNPRTVPEWVEDRTGVTVTFHAVPMRLRTLYGWGIALAALVAVVISIPIVNDAVPRWATQSPMVFFAGAVIVAIPPYLVFRAVCARLTRSVLLRFTSRGLTLTEDGVSVQIPLSRVTRLVWSASGESARVEIQAPGANRSLLVSVARHGRGTLAQLPPLRARTASWLAEAGIAEAGIVEAGLVPVEHTGSRAKRAPARVFERVFE</sequence>
<feature type="transmembrane region" description="Helical" evidence="1">
    <location>
        <begin position="163"/>
        <end position="184"/>
    </location>
</feature>
<evidence type="ECO:0000313" key="3">
    <source>
        <dbReference type="Proteomes" id="UP000269438"/>
    </source>
</evidence>
<dbReference type="EMBL" id="RCUY01000005">
    <property type="protein sequence ID" value="RLP82729.1"/>
    <property type="molecule type" value="Genomic_DNA"/>
</dbReference>